<reference evidence="1 2" key="1">
    <citation type="submission" date="2020-07" db="EMBL/GenBank/DDBJ databases">
        <title>Taxonomic proposal: Crassvirales, a new order of highly abundant and diverse bacterial viruses.</title>
        <authorList>
            <person name="Shkoporov A.N."/>
            <person name="Stockdale S.R."/>
            <person name="Guerin E."/>
            <person name="Ross R.P."/>
            <person name="Hill C."/>
        </authorList>
    </citation>
    <scope>NUCLEOTIDE SEQUENCE [LARGE SCALE GENOMIC DNA]</scope>
</reference>
<proteinExistence type="predicted"/>
<evidence type="ECO:0000313" key="1">
    <source>
        <dbReference type="EMBL" id="QOR58309.1"/>
    </source>
</evidence>
<organism evidence="1 2">
    <name type="scientific">uncultured phage cr106_1</name>
    <dbReference type="NCBI Taxonomy" id="2772062"/>
    <lineage>
        <taxon>Viruses</taxon>
        <taxon>Duplodnaviria</taxon>
        <taxon>Heunggongvirae</taxon>
        <taxon>Uroviricota</taxon>
        <taxon>Caudoviricetes</taxon>
        <taxon>Crassvirales</taxon>
        <taxon>Steigviridae</taxon>
        <taxon>Asinivirinae</taxon>
        <taxon>Mahstovirus</taxon>
        <taxon>Mahstovirus faecalis</taxon>
    </lineage>
</organism>
<dbReference type="GeneID" id="65128779"/>
<evidence type="ECO:0000313" key="2">
    <source>
        <dbReference type="Proteomes" id="UP000593828"/>
    </source>
</evidence>
<protein>
    <submittedName>
        <fullName evidence="1">ABC-type cobalt transporter</fullName>
    </submittedName>
</protein>
<dbReference type="EMBL" id="MT774378">
    <property type="protein sequence ID" value="QOR58309.1"/>
    <property type="molecule type" value="Genomic_DNA"/>
</dbReference>
<keyword evidence="2" id="KW-1185">Reference proteome</keyword>
<name>A0A7M1RXD9_9CAUD</name>
<sequence length="96" mass="11181">MDREEVLRINKLVYSIGAYGANAVYASDISNLLTSYCQEHGKPVEETVMFVSFLINNRIAHPYFIEALDYYEKKYSIVKLWSKPDYDGRRSIISVY</sequence>
<dbReference type="KEGG" id="vg:65128779"/>
<dbReference type="RefSeq" id="YP_010110467.1">
    <property type="nucleotide sequence ID" value="NC_055871.1"/>
</dbReference>
<dbReference type="Proteomes" id="UP000593828">
    <property type="component" value="Segment"/>
</dbReference>
<accession>A0A7M1RXD9</accession>